<dbReference type="SUPFAM" id="SSF51294">
    <property type="entry name" value="Hedgehog/intein (Hint) domain"/>
    <property type="match status" value="1"/>
</dbReference>
<feature type="region of interest" description="Disordered" evidence="1">
    <location>
        <begin position="1"/>
        <end position="34"/>
    </location>
</feature>
<dbReference type="Pfam" id="PF13403">
    <property type="entry name" value="Hint_2"/>
    <property type="match status" value="1"/>
</dbReference>
<gene>
    <name evidence="3" type="ORF">jaqu_00740</name>
</gene>
<dbReference type="AlphaFoldDB" id="A0A0D1ER78"/>
<feature type="domain" description="Hedgehog/Intein (Hint)" evidence="2">
    <location>
        <begin position="47"/>
        <end position="186"/>
    </location>
</feature>
<dbReference type="InterPro" id="IPR028992">
    <property type="entry name" value="Hedgehog/Intein_dom"/>
</dbReference>
<comment type="caution">
    <text evidence="3">The sequence shown here is derived from an EMBL/GenBank/DDBJ whole genome shotgun (WGS) entry which is preliminary data.</text>
</comment>
<evidence type="ECO:0000259" key="2">
    <source>
        <dbReference type="Pfam" id="PF13403"/>
    </source>
</evidence>
<sequence length="216" mass="23001">MSQPRIFAAPSANPETDVAPRPKRVSPDVEPAPRRVPALDAGPEALPCLHAGVRVQTPDGAVLVEVLKAGQRVVLHGGQEATLTNVERFVISRPDWAYRAPTWPIRVPVGALGNTAPLRLSPGMRVLLQGPAVSERCGGEVLVAIRDLVGIGGIARDRPLSDIRYFQLSLPDHALLSVEGAYCETAPAGPRLVRPEAERGAARIAFASMSGRPLLE</sequence>
<evidence type="ECO:0000313" key="3">
    <source>
        <dbReference type="EMBL" id="KIT18140.1"/>
    </source>
</evidence>
<evidence type="ECO:0000313" key="4">
    <source>
        <dbReference type="Proteomes" id="UP000032232"/>
    </source>
</evidence>
<name>A0A0D1ER78_9RHOB</name>
<organism evidence="3 4">
    <name type="scientific">Jannaschia aquimarina</name>
    <dbReference type="NCBI Taxonomy" id="935700"/>
    <lineage>
        <taxon>Bacteria</taxon>
        <taxon>Pseudomonadati</taxon>
        <taxon>Pseudomonadota</taxon>
        <taxon>Alphaproteobacteria</taxon>
        <taxon>Rhodobacterales</taxon>
        <taxon>Roseobacteraceae</taxon>
        <taxon>Jannaschia</taxon>
    </lineage>
</organism>
<keyword evidence="4" id="KW-1185">Reference proteome</keyword>
<dbReference type="RefSeq" id="WP_043916946.1">
    <property type="nucleotide sequence ID" value="NZ_FZPF01000010.1"/>
</dbReference>
<dbReference type="STRING" id="935700.jaqu_00740"/>
<evidence type="ECO:0000256" key="1">
    <source>
        <dbReference type="SAM" id="MobiDB-lite"/>
    </source>
</evidence>
<dbReference type="InterPro" id="IPR036844">
    <property type="entry name" value="Hint_dom_sf"/>
</dbReference>
<dbReference type="Proteomes" id="UP000032232">
    <property type="component" value="Unassembled WGS sequence"/>
</dbReference>
<protein>
    <recommendedName>
        <fullName evidence="2">Hedgehog/Intein (Hint) domain-containing protein</fullName>
    </recommendedName>
</protein>
<dbReference type="PATRIC" id="fig|935700.4.peg.78"/>
<reference evidence="3 4" key="1">
    <citation type="submission" date="2015-02" db="EMBL/GenBank/DDBJ databases">
        <title>Genome Sequence of Jannaschia aquimarina DSM28248, a member of the Roseobacter clade.</title>
        <authorList>
            <person name="Voget S."/>
            <person name="Daniel R."/>
        </authorList>
    </citation>
    <scope>NUCLEOTIDE SEQUENCE [LARGE SCALE GENOMIC DNA]</scope>
    <source>
        <strain evidence="3 4">GSW-M26</strain>
    </source>
</reference>
<dbReference type="EMBL" id="JYFE01000003">
    <property type="protein sequence ID" value="KIT18140.1"/>
    <property type="molecule type" value="Genomic_DNA"/>
</dbReference>
<accession>A0A0D1ER78</accession>
<proteinExistence type="predicted"/>